<evidence type="ECO:0000256" key="9">
    <source>
        <dbReference type="HAMAP-Rule" id="MF_01014"/>
    </source>
</evidence>
<sequence>MIAIPAIDLREGACVQLVGGSYAEEKVRVDDPLEALKQWRSHGFGTFHVVDLDAALGKGSNADAIFRLTAYERGLTFSVGGGVRDTDRVEAVLSGGAASVVVGTRAIEDVAWLADIAQAYPGRVVVAADVKGREVVTRGWTEGSARDVRDVLSVLDPLPLGGLLVTAVHKEGQLSGVDLPLMREVASSSPHRLYASGGVTTLEDLRALADAGPMGRSLAWRCTPDGWMRAPSLGSSRDDHCHSRDEGDAGPRGAGARQGRHAGGHGPEVL</sequence>
<comment type="pathway">
    <text evidence="3 9">Amino-acid biosynthesis; L-histidine biosynthesis; L-histidine from 5-phospho-alpha-D-ribose 1-diphosphate: step 4/9.</text>
</comment>
<evidence type="ECO:0000256" key="6">
    <source>
        <dbReference type="ARBA" id="ARBA00022605"/>
    </source>
</evidence>
<dbReference type="Proteomes" id="UP000009026">
    <property type="component" value="Chromosome"/>
</dbReference>
<dbReference type="InterPro" id="IPR011060">
    <property type="entry name" value="RibuloseP-bd_barrel"/>
</dbReference>
<keyword evidence="7 9" id="KW-0368">Histidine biosynthesis</keyword>
<dbReference type="EC" id="5.3.1.16" evidence="9"/>
<reference evidence="12 13" key="1">
    <citation type="journal article" date="2016" name="PLoS ONE">
        <title>Complete Genome Sequence and Comparative Genomics of a Novel Myxobacterium Myxococcus hansupus.</title>
        <authorList>
            <person name="Sharma G."/>
            <person name="Narwani T."/>
            <person name="Subramanian S."/>
        </authorList>
    </citation>
    <scope>NUCLEOTIDE SEQUENCE [LARGE SCALE GENOMIC DNA]</scope>
    <source>
        <strain evidence="13">mixupus</strain>
    </source>
</reference>
<dbReference type="GO" id="GO:0003949">
    <property type="term" value="F:1-(5-phosphoribosyl)-5-[(5-phosphoribosylamino)methylideneamino]imidazole-4-carboxamide isomerase activity"/>
    <property type="evidence" value="ECO:0007669"/>
    <property type="project" value="UniProtKB-UniRule"/>
</dbReference>
<evidence type="ECO:0000313" key="13">
    <source>
        <dbReference type="Proteomes" id="UP000009026"/>
    </source>
</evidence>
<comment type="similarity">
    <text evidence="4 9 10">Belongs to the HisA/HisF family.</text>
</comment>
<dbReference type="UniPathway" id="UPA00031">
    <property type="reaction ID" value="UER00009"/>
</dbReference>
<dbReference type="InterPro" id="IPR006062">
    <property type="entry name" value="His_biosynth"/>
</dbReference>
<evidence type="ECO:0000256" key="8">
    <source>
        <dbReference type="ARBA" id="ARBA00023235"/>
    </source>
</evidence>
<dbReference type="eggNOG" id="COG0106">
    <property type="taxonomic scope" value="Bacteria"/>
</dbReference>
<evidence type="ECO:0000256" key="2">
    <source>
        <dbReference type="ARBA" id="ARBA00004496"/>
    </source>
</evidence>
<organism evidence="12 13">
    <name type="scientific">Pseudomyxococcus hansupus</name>
    <dbReference type="NCBI Taxonomy" id="1297742"/>
    <lineage>
        <taxon>Bacteria</taxon>
        <taxon>Pseudomonadati</taxon>
        <taxon>Myxococcota</taxon>
        <taxon>Myxococcia</taxon>
        <taxon>Myxococcales</taxon>
        <taxon>Cystobacterineae</taxon>
        <taxon>Myxococcaceae</taxon>
        <taxon>Pseudomyxococcus</taxon>
    </lineage>
</organism>
<evidence type="ECO:0000256" key="5">
    <source>
        <dbReference type="ARBA" id="ARBA00022490"/>
    </source>
</evidence>
<keyword evidence="5 9" id="KW-0963">Cytoplasm</keyword>
<accession>A0A0H4XCP8</accession>
<dbReference type="PANTHER" id="PTHR43090">
    <property type="entry name" value="1-(5-PHOSPHORIBOSYL)-5-[(5-PHOSPHORIBOSYLAMINO)METHYLIDENEAMINO] IMIDAZOLE-4-CARBOXAMIDE ISOMERASE"/>
    <property type="match status" value="1"/>
</dbReference>
<dbReference type="EMBL" id="CP012109">
    <property type="protein sequence ID" value="AKQ65762.1"/>
    <property type="molecule type" value="Genomic_DNA"/>
</dbReference>
<comment type="catalytic activity">
    <reaction evidence="1 9">
        <text>1-(5-phospho-beta-D-ribosyl)-5-[(5-phospho-beta-D-ribosylamino)methylideneamino]imidazole-4-carboxamide = 5-[(5-phospho-1-deoxy-D-ribulos-1-ylimino)methylamino]-1-(5-phospho-beta-D-ribosyl)imidazole-4-carboxamide</text>
        <dbReference type="Rhea" id="RHEA:15469"/>
        <dbReference type="ChEBI" id="CHEBI:58435"/>
        <dbReference type="ChEBI" id="CHEBI:58525"/>
        <dbReference type="EC" id="5.3.1.16"/>
    </reaction>
</comment>
<dbReference type="CDD" id="cd04732">
    <property type="entry name" value="HisA"/>
    <property type="match status" value="1"/>
</dbReference>
<evidence type="ECO:0000256" key="3">
    <source>
        <dbReference type="ARBA" id="ARBA00005133"/>
    </source>
</evidence>
<evidence type="ECO:0000256" key="1">
    <source>
        <dbReference type="ARBA" id="ARBA00000901"/>
    </source>
</evidence>
<gene>
    <name evidence="9" type="primary">hisA</name>
    <name evidence="12" type="ORF">A176_002674</name>
</gene>
<dbReference type="HAMAP" id="MF_01014">
    <property type="entry name" value="HisA"/>
    <property type="match status" value="1"/>
</dbReference>
<dbReference type="KEGG" id="mym:A176_002674"/>
<evidence type="ECO:0000313" key="12">
    <source>
        <dbReference type="EMBL" id="AKQ65762.1"/>
    </source>
</evidence>
<proteinExistence type="inferred from homology"/>
<dbReference type="GO" id="GO:0005737">
    <property type="term" value="C:cytoplasm"/>
    <property type="evidence" value="ECO:0007669"/>
    <property type="project" value="UniProtKB-SubCell"/>
</dbReference>
<dbReference type="InterPro" id="IPR013785">
    <property type="entry name" value="Aldolase_TIM"/>
</dbReference>
<dbReference type="Pfam" id="PF00977">
    <property type="entry name" value="His_biosynth"/>
    <property type="match status" value="1"/>
</dbReference>
<dbReference type="PATRIC" id="fig|1297742.4.peg.2699"/>
<keyword evidence="6 9" id="KW-0028">Amino-acid biosynthesis</keyword>
<keyword evidence="8 9" id="KW-0413">Isomerase</keyword>
<dbReference type="SUPFAM" id="SSF51366">
    <property type="entry name" value="Ribulose-phoshate binding barrel"/>
    <property type="match status" value="1"/>
</dbReference>
<dbReference type="GO" id="GO:0000105">
    <property type="term" value="P:L-histidine biosynthetic process"/>
    <property type="evidence" value="ECO:0007669"/>
    <property type="project" value="UniProtKB-UniRule"/>
</dbReference>
<name>A0A0H4XCP8_9BACT</name>
<feature type="region of interest" description="Disordered" evidence="11">
    <location>
        <begin position="231"/>
        <end position="270"/>
    </location>
</feature>
<evidence type="ECO:0000256" key="10">
    <source>
        <dbReference type="RuleBase" id="RU003657"/>
    </source>
</evidence>
<feature type="active site" description="Proton donor" evidence="9">
    <location>
        <position position="129"/>
    </location>
</feature>
<dbReference type="AlphaFoldDB" id="A0A0H4XCP8"/>
<dbReference type="GO" id="GO:0000162">
    <property type="term" value="P:L-tryptophan biosynthetic process"/>
    <property type="evidence" value="ECO:0007669"/>
    <property type="project" value="TreeGrafter"/>
</dbReference>
<keyword evidence="13" id="KW-1185">Reference proteome</keyword>
<dbReference type="PANTHER" id="PTHR43090:SF2">
    <property type="entry name" value="1-(5-PHOSPHORIBOSYL)-5-[(5-PHOSPHORIBOSYLAMINO)METHYLIDENEAMINO] IMIDAZOLE-4-CARBOXAMIDE ISOMERASE"/>
    <property type="match status" value="1"/>
</dbReference>
<evidence type="ECO:0000256" key="4">
    <source>
        <dbReference type="ARBA" id="ARBA00009667"/>
    </source>
</evidence>
<feature type="active site" description="Proton acceptor" evidence="9">
    <location>
        <position position="8"/>
    </location>
</feature>
<evidence type="ECO:0000256" key="7">
    <source>
        <dbReference type="ARBA" id="ARBA00023102"/>
    </source>
</evidence>
<protein>
    <recommendedName>
        <fullName evidence="9">1-(5-phosphoribosyl)-5-[(5-phosphoribosylamino)methylideneamino] imidazole-4-carboxamide isomerase</fullName>
        <ecNumber evidence="9">5.3.1.16</ecNumber>
    </recommendedName>
    <alternativeName>
        <fullName evidence="9">Phosphoribosylformimino-5-aminoimidazole carboxamide ribotide isomerase</fullName>
    </alternativeName>
</protein>
<comment type="subcellular location">
    <subcellularLocation>
        <location evidence="2 9">Cytoplasm</location>
    </subcellularLocation>
</comment>
<feature type="compositionally biased region" description="Basic and acidic residues" evidence="11">
    <location>
        <begin position="236"/>
        <end position="249"/>
    </location>
</feature>
<dbReference type="InterPro" id="IPR023016">
    <property type="entry name" value="HisA/PriA"/>
</dbReference>
<evidence type="ECO:0000256" key="11">
    <source>
        <dbReference type="SAM" id="MobiDB-lite"/>
    </source>
</evidence>
<dbReference type="InterPro" id="IPR044524">
    <property type="entry name" value="Isoase_HisA-like"/>
</dbReference>
<dbReference type="STRING" id="1297742.A176_002674"/>
<dbReference type="Gene3D" id="3.20.20.70">
    <property type="entry name" value="Aldolase class I"/>
    <property type="match status" value="1"/>
</dbReference>